<proteinExistence type="predicted"/>
<protein>
    <submittedName>
        <fullName evidence="5">GntR family transcriptional regulator</fullName>
    </submittedName>
</protein>
<dbReference type="InterPro" id="IPR036390">
    <property type="entry name" value="WH_DNA-bd_sf"/>
</dbReference>
<dbReference type="PROSITE" id="PS50949">
    <property type="entry name" value="HTH_GNTR"/>
    <property type="match status" value="1"/>
</dbReference>
<dbReference type="CDD" id="cd07377">
    <property type="entry name" value="WHTH_GntR"/>
    <property type="match status" value="1"/>
</dbReference>
<comment type="caution">
    <text evidence="5">The sequence shown here is derived from an EMBL/GenBank/DDBJ whole genome shotgun (WGS) entry which is preliminary data.</text>
</comment>
<evidence type="ECO:0000256" key="2">
    <source>
        <dbReference type="ARBA" id="ARBA00023125"/>
    </source>
</evidence>
<dbReference type="InterPro" id="IPR008920">
    <property type="entry name" value="TF_FadR/GntR_C"/>
</dbReference>
<dbReference type="EMBL" id="JBFRYC010000008">
    <property type="protein sequence ID" value="MEX1662710.1"/>
    <property type="molecule type" value="Genomic_DNA"/>
</dbReference>
<name>A0ABV3TN67_9RHOB</name>
<sequence length="243" mass="26819">MSAQLPRVMLDLAAAVSPQVFRLLRQRIIRGELEPGTRISEAEIAASYEVSRQPVREAFIKLAEEGLVEVRPQRGTFVRRIVVSEVMDARFVREAIEADIVKLLAAKPDPALGRALGRFITAQEKCAAKQDHLGFIELDERFHKMLAEAAGKSHAWAVVESVKSQMDRVRHLSTQRFPMAKLVAQHGVVVSAIMQGDPVQAEAAIRHHLRAILTDLPEVVAEKPAFFDAPQGGSQKRGAPQGK</sequence>
<keyword evidence="2" id="KW-0238">DNA-binding</keyword>
<dbReference type="InterPro" id="IPR011711">
    <property type="entry name" value="GntR_C"/>
</dbReference>
<keyword evidence="6" id="KW-1185">Reference proteome</keyword>
<dbReference type="SMART" id="SM00895">
    <property type="entry name" value="FCD"/>
    <property type="match status" value="1"/>
</dbReference>
<dbReference type="SUPFAM" id="SSF46785">
    <property type="entry name" value="Winged helix' DNA-binding domain"/>
    <property type="match status" value="1"/>
</dbReference>
<keyword evidence="1" id="KW-0805">Transcription regulation</keyword>
<dbReference type="Pfam" id="PF00392">
    <property type="entry name" value="GntR"/>
    <property type="match status" value="1"/>
</dbReference>
<dbReference type="InterPro" id="IPR000524">
    <property type="entry name" value="Tscrpt_reg_HTH_GntR"/>
</dbReference>
<dbReference type="RefSeq" id="WP_368392413.1">
    <property type="nucleotide sequence ID" value="NZ_JBFRYC010000008.1"/>
</dbReference>
<dbReference type="PANTHER" id="PTHR43537">
    <property type="entry name" value="TRANSCRIPTIONAL REGULATOR, GNTR FAMILY"/>
    <property type="match status" value="1"/>
</dbReference>
<dbReference type="SUPFAM" id="SSF48008">
    <property type="entry name" value="GntR ligand-binding domain-like"/>
    <property type="match status" value="1"/>
</dbReference>
<dbReference type="PANTHER" id="PTHR43537:SF5">
    <property type="entry name" value="UXU OPERON TRANSCRIPTIONAL REGULATOR"/>
    <property type="match status" value="1"/>
</dbReference>
<dbReference type="Proteomes" id="UP001557465">
    <property type="component" value="Unassembled WGS sequence"/>
</dbReference>
<accession>A0ABV3TN67</accession>
<dbReference type="Pfam" id="PF07729">
    <property type="entry name" value="FCD"/>
    <property type="match status" value="1"/>
</dbReference>
<reference evidence="5 6" key="1">
    <citation type="journal article" date="2011" name="Int. J. Syst. Evol. Microbiol.">
        <title>Zhongshania antarctica gen. nov., sp. nov. and Zhongshania guokunii sp. nov., gammaproteobacteria respectively isolated from coastal attached (fast) ice and surface seawater of the Antarctic.</title>
        <authorList>
            <person name="Li H.J."/>
            <person name="Zhang X.Y."/>
            <person name="Chen C.X."/>
            <person name="Zhang Y.J."/>
            <person name="Gao Z.M."/>
            <person name="Yu Y."/>
            <person name="Chen X.L."/>
            <person name="Chen B."/>
            <person name="Zhang Y.Z."/>
        </authorList>
    </citation>
    <scope>NUCLEOTIDE SEQUENCE [LARGE SCALE GENOMIC DNA]</scope>
    <source>
        <strain evidence="5 6">15-R06ZXC-3</strain>
    </source>
</reference>
<evidence type="ECO:0000259" key="4">
    <source>
        <dbReference type="PROSITE" id="PS50949"/>
    </source>
</evidence>
<feature type="domain" description="HTH gntR-type" evidence="4">
    <location>
        <begin position="14"/>
        <end position="81"/>
    </location>
</feature>
<dbReference type="Gene3D" id="1.20.120.530">
    <property type="entry name" value="GntR ligand-binding domain-like"/>
    <property type="match status" value="1"/>
</dbReference>
<evidence type="ECO:0000256" key="3">
    <source>
        <dbReference type="ARBA" id="ARBA00023163"/>
    </source>
</evidence>
<evidence type="ECO:0000313" key="5">
    <source>
        <dbReference type="EMBL" id="MEX1662710.1"/>
    </source>
</evidence>
<dbReference type="Gene3D" id="1.10.10.10">
    <property type="entry name" value="Winged helix-like DNA-binding domain superfamily/Winged helix DNA-binding domain"/>
    <property type="match status" value="1"/>
</dbReference>
<dbReference type="PRINTS" id="PR00035">
    <property type="entry name" value="HTHGNTR"/>
</dbReference>
<evidence type="ECO:0000313" key="6">
    <source>
        <dbReference type="Proteomes" id="UP001557465"/>
    </source>
</evidence>
<dbReference type="InterPro" id="IPR036388">
    <property type="entry name" value="WH-like_DNA-bd_sf"/>
</dbReference>
<evidence type="ECO:0000256" key="1">
    <source>
        <dbReference type="ARBA" id="ARBA00023015"/>
    </source>
</evidence>
<dbReference type="SMART" id="SM00345">
    <property type="entry name" value="HTH_GNTR"/>
    <property type="match status" value="1"/>
</dbReference>
<organism evidence="5 6">
    <name type="scientific">Thioclava arctica</name>
    <dbReference type="NCBI Taxonomy" id="3238301"/>
    <lineage>
        <taxon>Bacteria</taxon>
        <taxon>Pseudomonadati</taxon>
        <taxon>Pseudomonadota</taxon>
        <taxon>Alphaproteobacteria</taxon>
        <taxon>Rhodobacterales</taxon>
        <taxon>Paracoccaceae</taxon>
        <taxon>Thioclava</taxon>
    </lineage>
</organism>
<gene>
    <name evidence="5" type="ORF">AB4874_13775</name>
</gene>
<keyword evidence="3" id="KW-0804">Transcription</keyword>